<comment type="caution">
    <text evidence="7">The sequence shown here is derived from an EMBL/GenBank/DDBJ whole genome shotgun (WGS) entry which is preliminary data.</text>
</comment>
<evidence type="ECO:0000256" key="2">
    <source>
        <dbReference type="ARBA" id="ARBA00022723"/>
    </source>
</evidence>
<dbReference type="AlphaFoldDB" id="A0AAD9D9U0"/>
<dbReference type="Proteomes" id="UP001224775">
    <property type="component" value="Unassembled WGS sequence"/>
</dbReference>
<evidence type="ECO:0000313" key="7">
    <source>
        <dbReference type="EMBL" id="KAK1739511.1"/>
    </source>
</evidence>
<gene>
    <name evidence="7" type="ORF">QTG54_010054</name>
</gene>
<keyword evidence="3" id="KW-0223">Dioxygenase</keyword>
<feature type="domain" description="Fe2OG dioxygenase" evidence="6">
    <location>
        <begin position="180"/>
        <end position="320"/>
    </location>
</feature>
<dbReference type="GO" id="GO:0031418">
    <property type="term" value="F:L-ascorbic acid binding"/>
    <property type="evidence" value="ECO:0007669"/>
    <property type="project" value="InterPro"/>
</dbReference>
<keyword evidence="5" id="KW-0408">Iron</keyword>
<evidence type="ECO:0000313" key="8">
    <source>
        <dbReference type="Proteomes" id="UP001224775"/>
    </source>
</evidence>
<dbReference type="InterPro" id="IPR044862">
    <property type="entry name" value="Pro_4_hyd_alph_FE2OG_OXY"/>
</dbReference>
<dbReference type="PANTHER" id="PTHR10869:SF236">
    <property type="entry name" value="PROLYL 4-HYDROXYLASE ALPHA SUBUNIT DOMAIN-CONTAINING PROTEIN"/>
    <property type="match status" value="1"/>
</dbReference>
<dbReference type="InterPro" id="IPR045054">
    <property type="entry name" value="P4HA-like"/>
</dbReference>
<evidence type="ECO:0000256" key="3">
    <source>
        <dbReference type="ARBA" id="ARBA00022964"/>
    </source>
</evidence>
<dbReference type="GO" id="GO:0004656">
    <property type="term" value="F:procollagen-proline 4-dioxygenase activity"/>
    <property type="evidence" value="ECO:0007669"/>
    <property type="project" value="TreeGrafter"/>
</dbReference>
<keyword evidence="2" id="KW-0479">Metal-binding</keyword>
<dbReference type="EMBL" id="JATAAI010000018">
    <property type="protein sequence ID" value="KAK1739511.1"/>
    <property type="molecule type" value="Genomic_DNA"/>
</dbReference>
<evidence type="ECO:0000259" key="6">
    <source>
        <dbReference type="PROSITE" id="PS51471"/>
    </source>
</evidence>
<evidence type="ECO:0000256" key="1">
    <source>
        <dbReference type="ARBA" id="ARBA00001961"/>
    </source>
</evidence>
<dbReference type="PROSITE" id="PS51471">
    <property type="entry name" value="FE2OG_OXY"/>
    <property type="match status" value="1"/>
</dbReference>
<reference evidence="7" key="1">
    <citation type="submission" date="2023-06" db="EMBL/GenBank/DDBJ databases">
        <title>Survivors Of The Sea: Transcriptome response of Skeletonema marinoi to long-term dormancy.</title>
        <authorList>
            <person name="Pinder M.I.M."/>
            <person name="Kourtchenko O."/>
            <person name="Robertson E.K."/>
            <person name="Larsson T."/>
            <person name="Maumus F."/>
            <person name="Osuna-Cruz C.M."/>
            <person name="Vancaester E."/>
            <person name="Stenow R."/>
            <person name="Vandepoele K."/>
            <person name="Ploug H."/>
            <person name="Bruchert V."/>
            <person name="Godhe A."/>
            <person name="Topel M."/>
        </authorList>
    </citation>
    <scope>NUCLEOTIDE SEQUENCE</scope>
    <source>
        <strain evidence="7">R05AC</strain>
    </source>
</reference>
<keyword evidence="4" id="KW-0560">Oxidoreductase</keyword>
<name>A0AAD9D9U0_9STRA</name>
<dbReference type="Gene3D" id="2.60.120.620">
    <property type="entry name" value="q2cbj1_9rhob like domain"/>
    <property type="match status" value="1"/>
</dbReference>
<dbReference type="PANTHER" id="PTHR10869">
    <property type="entry name" value="PROLYL 4-HYDROXYLASE ALPHA SUBUNIT"/>
    <property type="match status" value="1"/>
</dbReference>
<proteinExistence type="predicted"/>
<dbReference type="InterPro" id="IPR006620">
    <property type="entry name" value="Pro_4_hyd_alph"/>
</dbReference>
<sequence>MSYPLVSLAFSRVAYTTRRQMQNNNLRRFSTIEPFAVDVDTNGETLASSFNPVGPPDFLSAITVGESIRSHGKNITRLSSSPDIFLAKDLIPEEDRIILMQAAQVQGMKVAGTKQSGENTVRKNSYLTWIDPFSIVSTDEGSDWRDAPLVARDTIFKSRSCFAHDVMNDSMNNAEIGICFAEDLQVAKYDKDGRFDYHHDGYSRYLTVLSYLNGVGGTYFPFGGMKDELEGIDFTNENEVSVLSFKRQLEKCGILIVGEEGSDAYLQSAFMKPKQVVQIEAGDAIAFYNYMPGGEKDLRLLHCSLPVPKEKWISTAWFRSDALTGPFASFKKAQLFESFYGGAQ</sequence>
<accession>A0AAD9D9U0</accession>
<dbReference type="GO" id="GO:0005783">
    <property type="term" value="C:endoplasmic reticulum"/>
    <property type="evidence" value="ECO:0007669"/>
    <property type="project" value="TreeGrafter"/>
</dbReference>
<dbReference type="SMART" id="SM00702">
    <property type="entry name" value="P4Hc"/>
    <property type="match status" value="1"/>
</dbReference>
<organism evidence="7 8">
    <name type="scientific">Skeletonema marinoi</name>
    <dbReference type="NCBI Taxonomy" id="267567"/>
    <lineage>
        <taxon>Eukaryota</taxon>
        <taxon>Sar</taxon>
        <taxon>Stramenopiles</taxon>
        <taxon>Ochrophyta</taxon>
        <taxon>Bacillariophyta</taxon>
        <taxon>Coscinodiscophyceae</taxon>
        <taxon>Thalassiosirophycidae</taxon>
        <taxon>Thalassiosirales</taxon>
        <taxon>Skeletonemataceae</taxon>
        <taxon>Skeletonema</taxon>
        <taxon>Skeletonema marinoi-dohrnii complex</taxon>
    </lineage>
</organism>
<dbReference type="InterPro" id="IPR005123">
    <property type="entry name" value="Oxoglu/Fe-dep_dioxygenase_dom"/>
</dbReference>
<comment type="cofactor">
    <cofactor evidence="1">
        <name>L-ascorbate</name>
        <dbReference type="ChEBI" id="CHEBI:38290"/>
    </cofactor>
</comment>
<evidence type="ECO:0000256" key="5">
    <source>
        <dbReference type="ARBA" id="ARBA00023004"/>
    </source>
</evidence>
<evidence type="ECO:0000256" key="4">
    <source>
        <dbReference type="ARBA" id="ARBA00023002"/>
    </source>
</evidence>
<dbReference type="GO" id="GO:0005506">
    <property type="term" value="F:iron ion binding"/>
    <property type="evidence" value="ECO:0007669"/>
    <property type="project" value="InterPro"/>
</dbReference>
<keyword evidence="8" id="KW-1185">Reference proteome</keyword>
<protein>
    <recommendedName>
        <fullName evidence="6">Fe2OG dioxygenase domain-containing protein</fullName>
    </recommendedName>
</protein>
<dbReference type="Pfam" id="PF13640">
    <property type="entry name" value="2OG-FeII_Oxy_3"/>
    <property type="match status" value="1"/>
</dbReference>